<accession>A0AB72XBX5</accession>
<dbReference type="InterPro" id="IPR011042">
    <property type="entry name" value="6-blade_b-propeller_TolB-like"/>
</dbReference>
<reference evidence="4 5" key="1">
    <citation type="submission" date="2023-07" db="EMBL/GenBank/DDBJ databases">
        <authorList>
            <person name="Peeters C."/>
        </authorList>
    </citation>
    <scope>NUCLEOTIDE SEQUENCE [LARGE SCALE GENOMIC DNA]</scope>
    <source>
        <strain evidence="4 5">R-16034</strain>
    </source>
</reference>
<keyword evidence="1 4" id="KW-0378">Hydrolase</keyword>
<dbReference type="GO" id="GO:0004252">
    <property type="term" value="F:serine-type endopeptidase activity"/>
    <property type="evidence" value="ECO:0007669"/>
    <property type="project" value="TreeGrafter"/>
</dbReference>
<evidence type="ECO:0000259" key="3">
    <source>
        <dbReference type="Pfam" id="PF00326"/>
    </source>
</evidence>
<dbReference type="PANTHER" id="PTHR42776">
    <property type="entry name" value="SERINE PEPTIDASE S9 FAMILY MEMBER"/>
    <property type="match status" value="1"/>
</dbReference>
<organism evidence="4 5">
    <name type="scientific">Ralstonia edaphi</name>
    <dbReference type="NCBI Taxonomy" id="3058599"/>
    <lineage>
        <taxon>Bacteria</taxon>
        <taxon>Pseudomonadati</taxon>
        <taxon>Pseudomonadota</taxon>
        <taxon>Betaproteobacteria</taxon>
        <taxon>Burkholderiales</taxon>
        <taxon>Burkholderiaceae</taxon>
        <taxon>Ralstonia</taxon>
    </lineage>
</organism>
<dbReference type="InterPro" id="IPR029058">
    <property type="entry name" value="AB_hydrolase_fold"/>
</dbReference>
<proteinExistence type="predicted"/>
<dbReference type="SUPFAM" id="SSF53474">
    <property type="entry name" value="alpha/beta-Hydrolases"/>
    <property type="match status" value="1"/>
</dbReference>
<dbReference type="EC" id="3.4.14.-" evidence="4"/>
<name>A0AB72XBX5_9RALS</name>
<dbReference type="AlphaFoldDB" id="A0AB72XBX5"/>
<dbReference type="Pfam" id="PF07676">
    <property type="entry name" value="PD40"/>
    <property type="match status" value="2"/>
</dbReference>
<dbReference type="Proteomes" id="UP001189225">
    <property type="component" value="Unassembled WGS sequence"/>
</dbReference>
<dbReference type="Gene3D" id="3.40.50.1820">
    <property type="entry name" value="alpha/beta hydrolase"/>
    <property type="match status" value="1"/>
</dbReference>
<dbReference type="RefSeq" id="WP_316902285.1">
    <property type="nucleotide sequence ID" value="NZ_CATWHI010000009.1"/>
</dbReference>
<dbReference type="Pfam" id="PF00326">
    <property type="entry name" value="Peptidase_S9"/>
    <property type="match status" value="1"/>
</dbReference>
<feature type="domain" description="Peptidase S9 prolyl oligopeptidase catalytic" evidence="3">
    <location>
        <begin position="437"/>
        <end position="639"/>
    </location>
</feature>
<dbReference type="PANTHER" id="PTHR42776:SF27">
    <property type="entry name" value="DIPEPTIDYL PEPTIDASE FAMILY MEMBER 6"/>
    <property type="match status" value="1"/>
</dbReference>
<evidence type="ECO:0000256" key="2">
    <source>
        <dbReference type="ARBA" id="ARBA00022825"/>
    </source>
</evidence>
<evidence type="ECO:0000313" key="5">
    <source>
        <dbReference type="Proteomes" id="UP001189225"/>
    </source>
</evidence>
<evidence type="ECO:0000256" key="1">
    <source>
        <dbReference type="ARBA" id="ARBA00022801"/>
    </source>
</evidence>
<dbReference type="EMBL" id="CATWHI010000009">
    <property type="protein sequence ID" value="CAJ0744687.1"/>
    <property type="molecule type" value="Genomic_DNA"/>
</dbReference>
<keyword evidence="2" id="KW-0645">Protease</keyword>
<sequence>MTRPFSIDDISRYERITDVAACRVSDRIAYCVESVHGDTYCSAIWIAGDEETPWQLTAGTALETAPQWAPDGGSLAFLSDRHGGAPQIYSVPLRGGEARQVSRLPHGVQSFMWSPDGASLLAVALTEVAPPEATRGKRRAEGVHVVTEVPYKLDGAGFTLNPRAHLFVVEAATGEHRQVTHGRYEVRHAAWSPDGQTVYYTRTREGRLTHRTDIWAVRQDGSDMRQLTEQVAIVQDPQPSPDGRCLVFAGSESAGDSQTRLWRVDLQSAQVNALGGEDLEIVSGKSLSWAEGSDAVYVIAARNGLQEVARIDVVSGAYQTLVAGQRHVSAMAMTQDRLYFCATSIAEPEQLYACLHSGEHEQQVSATNGWWYERTRPDVRYESFVVQTDEGREDTVWAWVIRPPQPCPAGPLLLDFHGGPASYVLLAYASHPYWNILWSHGWTIVAVNAVGSSSFGRTFCDRLRGRWGELDLPQHLAVADALHEQGAHNGAIAAAGKSYGGYLSASAACTTDRLKAVVVSAPVADLRSHFGTSDSGPYADPYALGGSPWEAVHTYDTLSPIYHAPRATTPVLLLQGMDDERCPRGQSEQLFATLARSDAAPAELVLYPGGGHHFFESGRPSYREDAAARVVDWLTRWLGLGGAIE</sequence>
<dbReference type="GO" id="GO:0006508">
    <property type="term" value="P:proteolysis"/>
    <property type="evidence" value="ECO:0007669"/>
    <property type="project" value="InterPro"/>
</dbReference>
<dbReference type="InterPro" id="IPR011659">
    <property type="entry name" value="WD40"/>
</dbReference>
<dbReference type="InterPro" id="IPR001375">
    <property type="entry name" value="Peptidase_S9_cat"/>
</dbReference>
<gene>
    <name evidence="4" type="primary">dpp5</name>
    <name evidence="4" type="ORF">R16034_04713</name>
</gene>
<keyword evidence="5" id="KW-1185">Reference proteome</keyword>
<protein>
    <submittedName>
        <fullName evidence="4">Dipeptidyl-peptidase 5</fullName>
        <ecNumber evidence="4">3.4.14.-</ecNumber>
    </submittedName>
</protein>
<comment type="caution">
    <text evidence="4">The sequence shown here is derived from an EMBL/GenBank/DDBJ whole genome shotgun (WGS) entry which is preliminary data.</text>
</comment>
<evidence type="ECO:0000313" key="4">
    <source>
        <dbReference type="EMBL" id="CAJ0744687.1"/>
    </source>
</evidence>
<keyword evidence="2" id="KW-0720">Serine protease</keyword>
<dbReference type="Gene3D" id="2.120.10.30">
    <property type="entry name" value="TolB, C-terminal domain"/>
    <property type="match status" value="2"/>
</dbReference>
<dbReference type="SUPFAM" id="SSF82171">
    <property type="entry name" value="DPP6 N-terminal domain-like"/>
    <property type="match status" value="1"/>
</dbReference>